<reference evidence="5" key="1">
    <citation type="journal article" date="2004" name="Nature">
        <title>Genome duplication in the teleost fish Tetraodon nigroviridis reveals the early vertebrate proto-karyotype.</title>
        <authorList>
            <person name="Jaillon O."/>
            <person name="Aury J.-M."/>
            <person name="Brunet F."/>
            <person name="Petit J.-L."/>
            <person name="Stange-Thomann N."/>
            <person name="Mauceli E."/>
            <person name="Bouneau L."/>
            <person name="Fischer C."/>
            <person name="Ozouf-Costaz C."/>
            <person name="Bernot A."/>
            <person name="Nicaud S."/>
            <person name="Jaffe D."/>
            <person name="Fisher S."/>
            <person name="Lutfalla G."/>
            <person name="Dossat C."/>
            <person name="Segurens B."/>
            <person name="Dasilva C."/>
            <person name="Salanoubat M."/>
            <person name="Levy M."/>
            <person name="Boudet N."/>
            <person name="Castellano S."/>
            <person name="Anthouard V."/>
            <person name="Jubin C."/>
            <person name="Castelli V."/>
            <person name="Katinka M."/>
            <person name="Vacherie B."/>
            <person name="Biemont C."/>
            <person name="Skalli Z."/>
            <person name="Cattolico L."/>
            <person name="Poulain J."/>
            <person name="De Berardinis V."/>
            <person name="Cruaud C."/>
            <person name="Duprat S."/>
            <person name="Brottier P."/>
            <person name="Coutanceau J.-P."/>
            <person name="Gouzy J."/>
            <person name="Parra G."/>
            <person name="Lardier G."/>
            <person name="Chapple C."/>
            <person name="McKernan K.J."/>
            <person name="McEwan P."/>
            <person name="Bosak S."/>
            <person name="Kellis M."/>
            <person name="Volff J.-N."/>
            <person name="Guigo R."/>
            <person name="Zody M.C."/>
            <person name="Mesirov J."/>
            <person name="Lindblad-Toh K."/>
            <person name="Birren B."/>
            <person name="Nusbaum C."/>
            <person name="Kahn D."/>
            <person name="Robinson-Rechavi M."/>
            <person name="Laudet V."/>
            <person name="Schachter V."/>
            <person name="Quetier F."/>
            <person name="Saurin W."/>
            <person name="Scarpelli C."/>
            <person name="Wincker P."/>
            <person name="Lander E.S."/>
            <person name="Weissenbach J."/>
            <person name="Roest Crollius H."/>
        </authorList>
    </citation>
    <scope>NUCLEOTIDE SEQUENCE [LARGE SCALE GENOMIC DNA]</scope>
</reference>
<dbReference type="SMART" id="SM00228">
    <property type="entry name" value="PDZ"/>
    <property type="match status" value="1"/>
</dbReference>
<sequence>MKCLFLLCFTAMYPALDTLSDSTSSTTANDLDLIFLKGIMESPVFLIELQAHEQFEEPKLEAVRENNVELVQDILKELSPIAHSSQAANELVRILKEPHFQSLLETHDSVASKNYETPPPSPCSFIITSLFPQTQSRMVGIRKVSGEHLGVTFRGKGELVIARILHGGMIDQQGLLHVGDIIKEVNGKEVGNDPKVLQEMLKEASGSVVLKILPSYQEPHTARQV</sequence>
<dbReference type="Gene3D" id="2.30.42.10">
    <property type="match status" value="1"/>
</dbReference>
<dbReference type="CDD" id="cd10832">
    <property type="entry name" value="PDZ_MPP6-MPP2-like"/>
    <property type="match status" value="1"/>
</dbReference>
<keyword evidence="1" id="KW-0732">Signal</keyword>
<evidence type="ECO:0000256" key="1">
    <source>
        <dbReference type="SAM" id="SignalP"/>
    </source>
</evidence>
<evidence type="ECO:0000259" key="2">
    <source>
        <dbReference type="PROSITE" id="PS50106"/>
    </source>
</evidence>
<dbReference type="FunFam" id="2.30.42.10:FF:000047">
    <property type="entry name" value="MAGUK p55 subfamily member 6"/>
    <property type="match status" value="1"/>
</dbReference>
<feature type="domain" description="PDZ" evidence="2">
    <location>
        <begin position="138"/>
        <end position="216"/>
    </location>
</feature>
<dbReference type="Pfam" id="PF00595">
    <property type="entry name" value="PDZ"/>
    <property type="match status" value="1"/>
</dbReference>
<feature type="signal peptide" evidence="1">
    <location>
        <begin position="1"/>
        <end position="18"/>
    </location>
</feature>
<name>H3D5N9_TETNG</name>
<reference evidence="4" key="3">
    <citation type="submission" date="2025-09" db="UniProtKB">
        <authorList>
            <consortium name="Ensembl"/>
        </authorList>
    </citation>
    <scope>IDENTIFICATION</scope>
</reference>
<dbReference type="OMA" id="FKIFSVW"/>
<proteinExistence type="predicted"/>
<dbReference type="InterPro" id="IPR014775">
    <property type="entry name" value="L27_C"/>
</dbReference>
<dbReference type="SMART" id="SM00569">
    <property type="entry name" value="L27"/>
    <property type="match status" value="2"/>
</dbReference>
<dbReference type="Pfam" id="PF02828">
    <property type="entry name" value="L27"/>
    <property type="match status" value="1"/>
</dbReference>
<dbReference type="InParanoid" id="H3D5N9"/>
<dbReference type="SUPFAM" id="SSF50156">
    <property type="entry name" value="PDZ domain-like"/>
    <property type="match status" value="1"/>
</dbReference>
<dbReference type="InterPro" id="IPR036034">
    <property type="entry name" value="PDZ_sf"/>
</dbReference>
<dbReference type="InterPro" id="IPR050716">
    <property type="entry name" value="MAGUK"/>
</dbReference>
<dbReference type="HOGENOM" id="CLU_001715_5_2_1"/>
<dbReference type="PANTHER" id="PTHR23122">
    <property type="entry name" value="MEMBRANE-ASSOCIATED GUANYLATE KINASE MAGUK"/>
    <property type="match status" value="1"/>
</dbReference>
<dbReference type="GeneTree" id="ENSGT00940000155348"/>
<evidence type="ECO:0000313" key="4">
    <source>
        <dbReference type="Ensembl" id="ENSTNIP00000015828.1"/>
    </source>
</evidence>
<dbReference type="SUPFAM" id="SSF101288">
    <property type="entry name" value="L27 domain"/>
    <property type="match status" value="1"/>
</dbReference>
<evidence type="ECO:0000259" key="3">
    <source>
        <dbReference type="PROSITE" id="PS51022"/>
    </source>
</evidence>
<organism evidence="4 5">
    <name type="scientific">Tetraodon nigroviridis</name>
    <name type="common">Spotted green pufferfish</name>
    <name type="synonym">Chelonodon nigroviridis</name>
    <dbReference type="NCBI Taxonomy" id="99883"/>
    <lineage>
        <taxon>Eukaryota</taxon>
        <taxon>Metazoa</taxon>
        <taxon>Chordata</taxon>
        <taxon>Craniata</taxon>
        <taxon>Vertebrata</taxon>
        <taxon>Euteleostomi</taxon>
        <taxon>Actinopterygii</taxon>
        <taxon>Neopterygii</taxon>
        <taxon>Teleostei</taxon>
        <taxon>Neoteleostei</taxon>
        <taxon>Acanthomorphata</taxon>
        <taxon>Eupercaria</taxon>
        <taxon>Tetraodontiformes</taxon>
        <taxon>Tetradontoidea</taxon>
        <taxon>Tetraodontidae</taxon>
        <taxon>Tetraodon</taxon>
    </lineage>
</organism>
<evidence type="ECO:0000313" key="5">
    <source>
        <dbReference type="Proteomes" id="UP000007303"/>
    </source>
</evidence>
<dbReference type="Proteomes" id="UP000007303">
    <property type="component" value="Unassembled WGS sequence"/>
</dbReference>
<dbReference type="Gene3D" id="1.10.287.650">
    <property type="entry name" value="L27 domain"/>
    <property type="match status" value="1"/>
</dbReference>
<dbReference type="PROSITE" id="PS50106">
    <property type="entry name" value="PDZ"/>
    <property type="match status" value="1"/>
</dbReference>
<feature type="domain" description="L27" evidence="3">
    <location>
        <begin position="60"/>
        <end position="118"/>
    </location>
</feature>
<accession>H3D5N9</accession>
<dbReference type="InterPro" id="IPR004172">
    <property type="entry name" value="L27_dom"/>
</dbReference>
<dbReference type="InterPro" id="IPR036892">
    <property type="entry name" value="L27_dom_sf"/>
</dbReference>
<dbReference type="PROSITE" id="PS51022">
    <property type="entry name" value="L27"/>
    <property type="match status" value="1"/>
</dbReference>
<dbReference type="InterPro" id="IPR001478">
    <property type="entry name" value="PDZ"/>
</dbReference>
<feature type="chain" id="PRO_5003582844" evidence="1">
    <location>
        <begin position="19"/>
        <end position="225"/>
    </location>
</feature>
<dbReference type="AlphaFoldDB" id="H3D5N9"/>
<dbReference type="STRING" id="99883.ENSTNIP00000015828"/>
<keyword evidence="5" id="KW-1185">Reference proteome</keyword>
<reference evidence="4" key="2">
    <citation type="submission" date="2025-08" db="UniProtKB">
        <authorList>
            <consortium name="Ensembl"/>
        </authorList>
    </citation>
    <scope>IDENTIFICATION</scope>
</reference>
<protein>
    <submittedName>
        <fullName evidence="4">MAGUK p55 scaffold protein 2b</fullName>
    </submittedName>
</protein>
<dbReference type="Ensembl" id="ENSTNIT00000016038.1">
    <property type="protein sequence ID" value="ENSTNIP00000015828.1"/>
    <property type="gene ID" value="ENSTNIG00000012853.1"/>
</dbReference>